<name>A0A8H5M2S6_9AGAR</name>
<protein>
    <submittedName>
        <fullName evidence="1">Uncharacterized protein</fullName>
    </submittedName>
</protein>
<comment type="caution">
    <text evidence="1">The sequence shown here is derived from an EMBL/GenBank/DDBJ whole genome shotgun (WGS) entry which is preliminary data.</text>
</comment>
<dbReference type="Proteomes" id="UP000518752">
    <property type="component" value="Unassembled WGS sequence"/>
</dbReference>
<dbReference type="EMBL" id="JAACJN010000074">
    <property type="protein sequence ID" value="KAF5378697.1"/>
    <property type="molecule type" value="Genomic_DNA"/>
</dbReference>
<reference evidence="1 2" key="1">
    <citation type="journal article" date="2020" name="ISME J.">
        <title>Uncovering the hidden diversity of litter-decomposition mechanisms in mushroom-forming fungi.</title>
        <authorList>
            <person name="Floudas D."/>
            <person name="Bentzer J."/>
            <person name="Ahren D."/>
            <person name="Johansson T."/>
            <person name="Persson P."/>
            <person name="Tunlid A."/>
        </authorList>
    </citation>
    <scope>NUCLEOTIDE SEQUENCE [LARGE SCALE GENOMIC DNA]</scope>
    <source>
        <strain evidence="1 2">CBS 406.79</strain>
    </source>
</reference>
<organism evidence="1 2">
    <name type="scientific">Collybiopsis confluens</name>
    <dbReference type="NCBI Taxonomy" id="2823264"/>
    <lineage>
        <taxon>Eukaryota</taxon>
        <taxon>Fungi</taxon>
        <taxon>Dikarya</taxon>
        <taxon>Basidiomycota</taxon>
        <taxon>Agaricomycotina</taxon>
        <taxon>Agaricomycetes</taxon>
        <taxon>Agaricomycetidae</taxon>
        <taxon>Agaricales</taxon>
        <taxon>Marasmiineae</taxon>
        <taxon>Omphalotaceae</taxon>
        <taxon>Collybiopsis</taxon>
    </lineage>
</organism>
<dbReference type="AlphaFoldDB" id="A0A8H5M2S6"/>
<sequence>MWTGSISPWSSKATDIAAKFVISPLTSSASNAGWVMQAIHLSLSEDPFFSHNPRSLRTVDITSSSVATAETLYRSRIVNNRSGGDDFGALASKIRIARQQYC</sequence>
<keyword evidence="2" id="KW-1185">Reference proteome</keyword>
<gene>
    <name evidence="1" type="ORF">D9757_010784</name>
</gene>
<evidence type="ECO:0000313" key="1">
    <source>
        <dbReference type="EMBL" id="KAF5378697.1"/>
    </source>
</evidence>
<accession>A0A8H5M2S6</accession>
<evidence type="ECO:0000313" key="2">
    <source>
        <dbReference type="Proteomes" id="UP000518752"/>
    </source>
</evidence>
<proteinExistence type="predicted"/>